<comment type="cofactor">
    <cofactor evidence="5">
        <name>[4Fe-4S] cluster</name>
        <dbReference type="ChEBI" id="CHEBI:49883"/>
    </cofactor>
    <text evidence="5">Binds 1 [4Fe-4S] cluster. The cluster is coordinated with 3 cysteines and an exchangeable S-adenosyl-L-methionine.</text>
</comment>
<dbReference type="EMBL" id="CP060490">
    <property type="protein sequence ID" value="QNL44367.1"/>
    <property type="molecule type" value="Genomic_DNA"/>
</dbReference>
<keyword evidence="2 5" id="KW-0479">Metal-binding</keyword>
<sequence>MICNICPRRCAAERTERSGAGACAMPAGLRIARAGLHFWEEPCISGERGSGAIFFSGCNLRCCFCQNGTISAGGFGKAVSTNRLCRIMEELVSQGAHNINLVTPTHFTPWILEALNEPLGVPVVWNCGGYETVETLRTLEGKVQIYLPDFKYAMKEPALRYSRAADYFDYASAAILEMFRQTGPYQMEDGLLRRGVVIRHLVLPGQMENTRRCIDWVAEQFRPGDVLFSLMAQYTPQPDGPRELDRHVTGAEYRAAVEYMENCGIVDGFTQERTSAREEYTPPFDLTGV</sequence>
<name>A0A7G9B486_9FIRM</name>
<keyword evidence="3 5" id="KW-0408">Iron</keyword>
<organism evidence="6 7">
    <name type="scientific">Oscillibacter hominis</name>
    <dbReference type="NCBI Taxonomy" id="2763056"/>
    <lineage>
        <taxon>Bacteria</taxon>
        <taxon>Bacillati</taxon>
        <taxon>Bacillota</taxon>
        <taxon>Clostridia</taxon>
        <taxon>Eubacteriales</taxon>
        <taxon>Oscillospiraceae</taxon>
        <taxon>Oscillibacter</taxon>
    </lineage>
</organism>
<dbReference type="InterPro" id="IPR013785">
    <property type="entry name" value="Aldolase_TIM"/>
</dbReference>
<dbReference type="InterPro" id="IPR058240">
    <property type="entry name" value="rSAM_sf"/>
</dbReference>
<evidence type="ECO:0000256" key="4">
    <source>
        <dbReference type="ARBA" id="ARBA00023014"/>
    </source>
</evidence>
<dbReference type="GO" id="GO:0003824">
    <property type="term" value="F:catalytic activity"/>
    <property type="evidence" value="ECO:0007669"/>
    <property type="project" value="InterPro"/>
</dbReference>
<keyword evidence="4 5" id="KW-0411">Iron-sulfur</keyword>
<evidence type="ECO:0000313" key="6">
    <source>
        <dbReference type="EMBL" id="QNL44367.1"/>
    </source>
</evidence>
<dbReference type="SFLD" id="SFLDG01099">
    <property type="entry name" value="Uncharacterised_Radical_SAM_Su"/>
    <property type="match status" value="1"/>
</dbReference>
<feature type="binding site" evidence="5">
    <location>
        <position position="58"/>
    </location>
    <ligand>
        <name>[4Fe-4S] cluster</name>
        <dbReference type="ChEBI" id="CHEBI:49883"/>
        <note>4Fe-4S-S-AdoMet</note>
    </ligand>
</feature>
<dbReference type="SFLD" id="SFLDS00029">
    <property type="entry name" value="Radical_SAM"/>
    <property type="match status" value="1"/>
</dbReference>
<gene>
    <name evidence="6" type="ORF">H8790_13160</name>
</gene>
<reference evidence="6 7" key="1">
    <citation type="submission" date="2020-08" db="EMBL/GenBank/DDBJ databases">
        <authorList>
            <person name="Liu C."/>
            <person name="Sun Q."/>
        </authorList>
    </citation>
    <scope>NUCLEOTIDE SEQUENCE [LARGE SCALE GENOMIC DNA]</scope>
    <source>
        <strain evidence="6 7">NSJ-62</strain>
    </source>
</reference>
<dbReference type="KEGG" id="ohi:H8790_13160"/>
<dbReference type="PIRSF" id="PIRSF004869">
    <property type="entry name" value="PflX_prd"/>
    <property type="match status" value="1"/>
</dbReference>
<evidence type="ECO:0000256" key="2">
    <source>
        <dbReference type="ARBA" id="ARBA00022723"/>
    </source>
</evidence>
<dbReference type="Gene3D" id="3.20.20.70">
    <property type="entry name" value="Aldolase class I"/>
    <property type="match status" value="1"/>
</dbReference>
<proteinExistence type="predicted"/>
<protein>
    <submittedName>
        <fullName evidence="6">Radical SAM protein</fullName>
    </submittedName>
</protein>
<dbReference type="InterPro" id="IPR007197">
    <property type="entry name" value="rSAM"/>
</dbReference>
<dbReference type="PANTHER" id="PTHR43075">
    <property type="entry name" value="FORMATE LYASE ACTIVATING ENZYME, PUTATIVE (AFU_ORTHOLOGUE AFUA_2G15630)-RELATED"/>
    <property type="match status" value="1"/>
</dbReference>
<dbReference type="RefSeq" id="WP_187332968.1">
    <property type="nucleotide sequence ID" value="NZ_CP060490.1"/>
</dbReference>
<dbReference type="CDD" id="cd01335">
    <property type="entry name" value="Radical_SAM"/>
    <property type="match status" value="1"/>
</dbReference>
<dbReference type="SUPFAM" id="SSF102114">
    <property type="entry name" value="Radical SAM enzymes"/>
    <property type="match status" value="1"/>
</dbReference>
<evidence type="ECO:0000256" key="1">
    <source>
        <dbReference type="ARBA" id="ARBA00022691"/>
    </source>
</evidence>
<dbReference type="InterPro" id="IPR040085">
    <property type="entry name" value="MJ0674-like"/>
</dbReference>
<dbReference type="Proteomes" id="UP000515960">
    <property type="component" value="Chromosome"/>
</dbReference>
<dbReference type="GO" id="GO:0046872">
    <property type="term" value="F:metal ion binding"/>
    <property type="evidence" value="ECO:0007669"/>
    <property type="project" value="UniProtKB-KW"/>
</dbReference>
<dbReference type="GO" id="GO:0051536">
    <property type="term" value="F:iron-sulfur cluster binding"/>
    <property type="evidence" value="ECO:0007669"/>
    <property type="project" value="UniProtKB-KW"/>
</dbReference>
<dbReference type="AlphaFoldDB" id="A0A7G9B486"/>
<evidence type="ECO:0000256" key="5">
    <source>
        <dbReference type="PIRSR" id="PIRSR004869-50"/>
    </source>
</evidence>
<accession>A0A7G9B486</accession>
<feature type="binding site" evidence="5">
    <location>
        <position position="65"/>
    </location>
    <ligand>
        <name>[4Fe-4S] cluster</name>
        <dbReference type="ChEBI" id="CHEBI:49883"/>
        <note>4Fe-4S-S-AdoMet</note>
    </ligand>
</feature>
<keyword evidence="1 5" id="KW-0949">S-adenosyl-L-methionine</keyword>
<dbReference type="InterPro" id="IPR016431">
    <property type="entry name" value="Pyrv-formate_lyase-activ_prd"/>
</dbReference>
<keyword evidence="7" id="KW-1185">Reference proteome</keyword>
<evidence type="ECO:0000313" key="7">
    <source>
        <dbReference type="Proteomes" id="UP000515960"/>
    </source>
</evidence>
<evidence type="ECO:0000256" key="3">
    <source>
        <dbReference type="ARBA" id="ARBA00023004"/>
    </source>
</evidence>
<dbReference type="PANTHER" id="PTHR43075:SF1">
    <property type="entry name" value="FORMATE LYASE ACTIVATING ENZYME, PUTATIVE (AFU_ORTHOLOGUE AFUA_2G15630)-RELATED"/>
    <property type="match status" value="1"/>
</dbReference>
<feature type="binding site" evidence="5">
    <location>
        <position position="62"/>
    </location>
    <ligand>
        <name>[4Fe-4S] cluster</name>
        <dbReference type="ChEBI" id="CHEBI:49883"/>
        <note>4Fe-4S-S-AdoMet</note>
    </ligand>
</feature>